<keyword evidence="3" id="KW-0520">NAD</keyword>
<name>A0AA41Q9X8_9MICO</name>
<evidence type="ECO:0000256" key="2">
    <source>
        <dbReference type="ARBA" id="ARBA00023002"/>
    </source>
</evidence>
<evidence type="ECO:0000259" key="4">
    <source>
        <dbReference type="Pfam" id="PF01408"/>
    </source>
</evidence>
<accession>A0AA41Q9X8</accession>
<dbReference type="GO" id="GO:0016491">
    <property type="term" value="F:oxidoreductase activity"/>
    <property type="evidence" value="ECO:0007669"/>
    <property type="project" value="UniProtKB-KW"/>
</dbReference>
<dbReference type="Gene3D" id="3.30.360.10">
    <property type="entry name" value="Dihydrodipicolinate Reductase, domain 2"/>
    <property type="match status" value="1"/>
</dbReference>
<dbReference type="InterPro" id="IPR036291">
    <property type="entry name" value="NAD(P)-bd_dom_sf"/>
</dbReference>
<gene>
    <name evidence="6" type="ORF">L1785_01030</name>
</gene>
<dbReference type="AlphaFoldDB" id="A0AA41Q9X8"/>
<organism evidence="6 7">
    <name type="scientific">Antribacter soli</name>
    <dbReference type="NCBI Taxonomy" id="2910976"/>
    <lineage>
        <taxon>Bacteria</taxon>
        <taxon>Bacillati</taxon>
        <taxon>Actinomycetota</taxon>
        <taxon>Actinomycetes</taxon>
        <taxon>Micrococcales</taxon>
        <taxon>Promicromonosporaceae</taxon>
        <taxon>Antribacter</taxon>
    </lineage>
</organism>
<protein>
    <submittedName>
        <fullName evidence="6">Gfo/Idh/MocA family oxidoreductase</fullName>
    </submittedName>
</protein>
<dbReference type="Pfam" id="PF22725">
    <property type="entry name" value="GFO_IDH_MocA_C3"/>
    <property type="match status" value="1"/>
</dbReference>
<keyword evidence="2" id="KW-0560">Oxidoreductase</keyword>
<comment type="similarity">
    <text evidence="1">Belongs to the Gfo/Idh/MocA family.</text>
</comment>
<dbReference type="PANTHER" id="PTHR22604">
    <property type="entry name" value="OXIDOREDUCTASES"/>
    <property type="match status" value="1"/>
</dbReference>
<dbReference type="SUPFAM" id="SSF55347">
    <property type="entry name" value="Glyceraldehyde-3-phosphate dehydrogenase-like, C-terminal domain"/>
    <property type="match status" value="1"/>
</dbReference>
<dbReference type="Proteomes" id="UP001165405">
    <property type="component" value="Unassembled WGS sequence"/>
</dbReference>
<evidence type="ECO:0000313" key="6">
    <source>
        <dbReference type="EMBL" id="MCF4119560.1"/>
    </source>
</evidence>
<evidence type="ECO:0000259" key="5">
    <source>
        <dbReference type="Pfam" id="PF22725"/>
    </source>
</evidence>
<dbReference type="Gene3D" id="3.40.50.720">
    <property type="entry name" value="NAD(P)-binding Rossmann-like Domain"/>
    <property type="match status" value="1"/>
</dbReference>
<feature type="domain" description="Gfo/Idh/MocA-like oxidoreductase N-terminal" evidence="4">
    <location>
        <begin position="20"/>
        <end position="138"/>
    </location>
</feature>
<proteinExistence type="inferred from homology"/>
<evidence type="ECO:0000313" key="7">
    <source>
        <dbReference type="Proteomes" id="UP001165405"/>
    </source>
</evidence>
<feature type="domain" description="GFO/IDH/MocA-like oxidoreductase" evidence="5">
    <location>
        <begin position="149"/>
        <end position="262"/>
    </location>
</feature>
<comment type="caution">
    <text evidence="6">The sequence shown here is derived from an EMBL/GenBank/DDBJ whole genome shotgun (WGS) entry which is preliminary data.</text>
</comment>
<evidence type="ECO:0000256" key="1">
    <source>
        <dbReference type="ARBA" id="ARBA00010928"/>
    </source>
</evidence>
<dbReference type="InterPro" id="IPR055170">
    <property type="entry name" value="GFO_IDH_MocA-like_dom"/>
</dbReference>
<dbReference type="SUPFAM" id="SSF51735">
    <property type="entry name" value="NAD(P)-binding Rossmann-fold domains"/>
    <property type="match status" value="1"/>
</dbReference>
<keyword evidence="7" id="KW-1185">Reference proteome</keyword>
<dbReference type="RefSeq" id="WP_236087252.1">
    <property type="nucleotide sequence ID" value="NZ_JAKGSG010000005.1"/>
</dbReference>
<dbReference type="InterPro" id="IPR050984">
    <property type="entry name" value="Gfo/Idh/MocA_domain"/>
</dbReference>
<dbReference type="Pfam" id="PF01408">
    <property type="entry name" value="GFO_IDH_MocA"/>
    <property type="match status" value="1"/>
</dbReference>
<sequence length="341" mass="35418">MTVSVDVTGAVADPLDAPPLRWGILGPGRIAESFTNAVQAATRGSVVAVGSRSAARAGDFARAHAPDARVHASYEALVADPDVDAVYVASPHSHHHDHALLGIAAGKHLLVEKAFTRNAAEARAVLDAARSAGVFVMEAMKTRHLPHVAALRSILASGEIGDVVSVRGSYEVAFPFDAASRIFDPALAGGGLLDIGVYPLAFALDLLGVPDDVLAAGVLTPAGVDAQATVVLRYRAAIATCTSSIVASAPVAMVIAGTRGWVDLPHHYSSPATFTVHRADGASTEYDGRVPDGKQYEAAEVARCVSAGLTESPRMSWQHTLDLMAVLDRARAGVGVRYPGE</sequence>
<reference evidence="6" key="1">
    <citation type="submission" date="2022-01" db="EMBL/GenBank/DDBJ databases">
        <title>Antribacter sp. nov., isolated from Guizhou of China.</title>
        <authorList>
            <person name="Chengliang C."/>
            <person name="Ya Z."/>
        </authorList>
    </citation>
    <scope>NUCLEOTIDE SEQUENCE</scope>
    <source>
        <strain evidence="6">KLBMP 9083</strain>
    </source>
</reference>
<evidence type="ECO:0000256" key="3">
    <source>
        <dbReference type="ARBA" id="ARBA00023027"/>
    </source>
</evidence>
<dbReference type="InterPro" id="IPR000683">
    <property type="entry name" value="Gfo/Idh/MocA-like_OxRdtase_N"/>
</dbReference>
<dbReference type="EMBL" id="JAKGSG010000005">
    <property type="protein sequence ID" value="MCF4119560.1"/>
    <property type="molecule type" value="Genomic_DNA"/>
</dbReference>
<dbReference type="GO" id="GO:0000166">
    <property type="term" value="F:nucleotide binding"/>
    <property type="evidence" value="ECO:0007669"/>
    <property type="project" value="InterPro"/>
</dbReference>
<dbReference type="PANTHER" id="PTHR22604:SF105">
    <property type="entry name" value="TRANS-1,2-DIHYDROBENZENE-1,2-DIOL DEHYDROGENASE"/>
    <property type="match status" value="1"/>
</dbReference>